<keyword evidence="7" id="KW-1185">Reference proteome</keyword>
<name>A0A1V3JIR1_9PAST</name>
<dbReference type="InterPro" id="IPR036390">
    <property type="entry name" value="WH_DNA-bd_sf"/>
</dbReference>
<dbReference type="PRINTS" id="PR00039">
    <property type="entry name" value="HTHLYSR"/>
</dbReference>
<dbReference type="SUPFAM" id="SSF46785">
    <property type="entry name" value="Winged helix' DNA-binding domain"/>
    <property type="match status" value="1"/>
</dbReference>
<dbReference type="InterPro" id="IPR050176">
    <property type="entry name" value="LTTR"/>
</dbReference>
<dbReference type="InterPro" id="IPR036388">
    <property type="entry name" value="WH-like_DNA-bd_sf"/>
</dbReference>
<gene>
    <name evidence="6" type="ORF">BKK55_05775</name>
</gene>
<dbReference type="RefSeq" id="WP_077550981.1">
    <property type="nucleotide sequence ID" value="NZ_MLHO01000028.1"/>
</dbReference>
<comment type="similarity">
    <text evidence="1">Belongs to the LysR transcriptional regulatory family.</text>
</comment>
<dbReference type="NCBIfam" id="NF002964">
    <property type="entry name" value="PRK03635.1"/>
    <property type="match status" value="1"/>
</dbReference>
<dbReference type="SUPFAM" id="SSF53850">
    <property type="entry name" value="Periplasmic binding protein-like II"/>
    <property type="match status" value="1"/>
</dbReference>
<dbReference type="AlphaFoldDB" id="A0A1V3JIR1"/>
<protein>
    <submittedName>
        <fullName evidence="6">Transcriptional regulator ArgP</fullName>
    </submittedName>
</protein>
<dbReference type="GO" id="GO:0003677">
    <property type="term" value="F:DNA binding"/>
    <property type="evidence" value="ECO:0007669"/>
    <property type="project" value="UniProtKB-KW"/>
</dbReference>
<evidence type="ECO:0000313" key="6">
    <source>
        <dbReference type="EMBL" id="OOF56636.1"/>
    </source>
</evidence>
<dbReference type="Proteomes" id="UP000188541">
    <property type="component" value="Unassembled WGS sequence"/>
</dbReference>
<dbReference type="PANTHER" id="PTHR30579">
    <property type="entry name" value="TRANSCRIPTIONAL REGULATOR"/>
    <property type="match status" value="1"/>
</dbReference>
<keyword evidence="3" id="KW-0238">DNA-binding</keyword>
<dbReference type="InterPro" id="IPR017685">
    <property type="entry name" value="ArgP"/>
</dbReference>
<dbReference type="EMBL" id="MLHO01000028">
    <property type="protein sequence ID" value="OOF56636.1"/>
    <property type="molecule type" value="Genomic_DNA"/>
</dbReference>
<evidence type="ECO:0000256" key="3">
    <source>
        <dbReference type="ARBA" id="ARBA00023125"/>
    </source>
</evidence>
<dbReference type="PANTHER" id="PTHR30579:SF2">
    <property type="entry name" value="HTH-TYPE TRANSCRIPTIONAL REGULATOR ARGP"/>
    <property type="match status" value="1"/>
</dbReference>
<dbReference type="GO" id="GO:0003700">
    <property type="term" value="F:DNA-binding transcription factor activity"/>
    <property type="evidence" value="ECO:0007669"/>
    <property type="project" value="InterPro"/>
</dbReference>
<dbReference type="PROSITE" id="PS50931">
    <property type="entry name" value="HTH_LYSR"/>
    <property type="match status" value="1"/>
</dbReference>
<proteinExistence type="inferred from homology"/>
<keyword evidence="2" id="KW-0805">Transcription regulation</keyword>
<feature type="domain" description="HTH lysR-type" evidence="5">
    <location>
        <begin position="4"/>
        <end position="60"/>
    </location>
</feature>
<dbReference type="Pfam" id="PF00126">
    <property type="entry name" value="HTH_1"/>
    <property type="match status" value="1"/>
</dbReference>
<accession>A0A1V3JIR1</accession>
<dbReference type="InterPro" id="IPR000847">
    <property type="entry name" value="LysR_HTH_N"/>
</dbReference>
<dbReference type="OrthoDB" id="3252676at2"/>
<evidence type="ECO:0000256" key="4">
    <source>
        <dbReference type="ARBA" id="ARBA00023163"/>
    </source>
</evidence>
<sequence length="297" mass="33548">MRNIDYKSLNLLDLIIKEQGFEKASNKLGITQSAVSQRIKQLENEFGELLVTRTASPKPTALGQKLLKLLNHVRLIEHDIFDNGGIDIEIIPISINADSLATWFLPAVNEILTDPSLRLDINVKDETYTLNSLLSGNVVGAVSTHSKPIINGKCDYIGSLDYIFVSSPKFAERFFPHGVNQENLLKAPVLAFSTEFDQHNLFLQEYYGMSPGNLISHIIPSSEAYIPLILQDVACTMISRQQIEKELAAGTIVNLEPQLVQHKKLYWHRYNLESESIQRLTRCIIENGQKLLQYKRS</sequence>
<evidence type="ECO:0000256" key="2">
    <source>
        <dbReference type="ARBA" id="ARBA00023015"/>
    </source>
</evidence>
<dbReference type="Gene3D" id="3.40.190.290">
    <property type="match status" value="1"/>
</dbReference>
<keyword evidence="4" id="KW-0804">Transcription</keyword>
<organism evidence="6 7">
    <name type="scientific">Rodentibacter genomosp. 2</name>
    <dbReference type="NCBI Taxonomy" id="1908266"/>
    <lineage>
        <taxon>Bacteria</taxon>
        <taxon>Pseudomonadati</taxon>
        <taxon>Pseudomonadota</taxon>
        <taxon>Gammaproteobacteria</taxon>
        <taxon>Pasteurellales</taxon>
        <taxon>Pasteurellaceae</taxon>
        <taxon>Rodentibacter</taxon>
    </lineage>
</organism>
<comment type="caution">
    <text evidence="6">The sequence shown here is derived from an EMBL/GenBank/DDBJ whole genome shotgun (WGS) entry which is preliminary data.</text>
</comment>
<evidence type="ECO:0000259" key="5">
    <source>
        <dbReference type="PROSITE" id="PS50931"/>
    </source>
</evidence>
<dbReference type="Gene3D" id="1.10.10.10">
    <property type="entry name" value="Winged helix-like DNA-binding domain superfamily/Winged helix DNA-binding domain"/>
    <property type="match status" value="1"/>
</dbReference>
<evidence type="ECO:0000313" key="7">
    <source>
        <dbReference type="Proteomes" id="UP000188541"/>
    </source>
</evidence>
<reference evidence="6 7" key="1">
    <citation type="submission" date="2016-10" db="EMBL/GenBank/DDBJ databases">
        <title>Rodentibacter gen. nov. and new species.</title>
        <authorList>
            <person name="Christensen H."/>
        </authorList>
    </citation>
    <scope>NUCLEOTIDE SEQUENCE [LARGE SCALE GENOMIC DNA]</scope>
    <source>
        <strain evidence="6 7">1996246016</strain>
    </source>
</reference>
<evidence type="ECO:0000256" key="1">
    <source>
        <dbReference type="ARBA" id="ARBA00009437"/>
    </source>
</evidence>
<dbReference type="NCBIfam" id="TIGR03298">
    <property type="entry name" value="argP"/>
    <property type="match status" value="1"/>
</dbReference>